<evidence type="ECO:0000313" key="2">
    <source>
        <dbReference type="EMBL" id="GLW75322.1"/>
    </source>
</evidence>
<dbReference type="RefSeq" id="WP_285740856.1">
    <property type="nucleotide sequence ID" value="NZ_BSSA01000054.1"/>
</dbReference>
<dbReference type="EMBL" id="BSSA01000054">
    <property type="protein sequence ID" value="GLW75322.1"/>
    <property type="molecule type" value="Genomic_DNA"/>
</dbReference>
<protein>
    <submittedName>
        <fullName evidence="2">Uncharacterized protein</fullName>
    </submittedName>
</protein>
<gene>
    <name evidence="2" type="ORF">Kpho02_76190</name>
</gene>
<reference evidence="2" key="1">
    <citation type="submission" date="2023-02" db="EMBL/GenBank/DDBJ databases">
        <title>Kitasatospora phosalacinea NBRC 14627.</title>
        <authorList>
            <person name="Ichikawa N."/>
            <person name="Sato H."/>
            <person name="Tonouchi N."/>
        </authorList>
    </citation>
    <scope>NUCLEOTIDE SEQUENCE</scope>
    <source>
        <strain evidence="2">NBRC 14627</strain>
    </source>
</reference>
<name>A0A9W6QEI8_9ACTN</name>
<feature type="region of interest" description="Disordered" evidence="1">
    <location>
        <begin position="45"/>
        <end position="65"/>
    </location>
</feature>
<sequence>MSSGDTQNYKGQVDIRTESGVKITVQASGTGRPGETPDQIMGGLKQAAEQQYPNATVEAVRYRRT</sequence>
<evidence type="ECO:0000313" key="3">
    <source>
        <dbReference type="Proteomes" id="UP001165041"/>
    </source>
</evidence>
<accession>A0A9W6QEI8</accession>
<proteinExistence type="predicted"/>
<evidence type="ECO:0000256" key="1">
    <source>
        <dbReference type="SAM" id="MobiDB-lite"/>
    </source>
</evidence>
<organism evidence="2 3">
    <name type="scientific">Kitasatospora phosalacinea</name>
    <dbReference type="NCBI Taxonomy" id="2065"/>
    <lineage>
        <taxon>Bacteria</taxon>
        <taxon>Bacillati</taxon>
        <taxon>Actinomycetota</taxon>
        <taxon>Actinomycetes</taxon>
        <taxon>Kitasatosporales</taxon>
        <taxon>Streptomycetaceae</taxon>
        <taxon>Kitasatospora</taxon>
    </lineage>
</organism>
<dbReference type="AlphaFoldDB" id="A0A9W6QEI8"/>
<comment type="caution">
    <text evidence="2">The sequence shown here is derived from an EMBL/GenBank/DDBJ whole genome shotgun (WGS) entry which is preliminary data.</text>
</comment>
<dbReference type="Proteomes" id="UP001165041">
    <property type="component" value="Unassembled WGS sequence"/>
</dbReference>